<dbReference type="PANTHER" id="PTHR15157">
    <property type="entry name" value="UV RADIATION RESISTANCE-ASSOCIATED GENE PROTEIN"/>
    <property type="match status" value="1"/>
</dbReference>
<dbReference type="OMA" id="ACEELPW"/>
<gene>
    <name evidence="2" type="ORF">ABL78_0980</name>
</gene>
<dbReference type="EMBL" id="LJSK01000014">
    <property type="protein sequence ID" value="KPI89908.1"/>
    <property type="molecule type" value="Genomic_DNA"/>
</dbReference>
<dbReference type="GO" id="GO:0000149">
    <property type="term" value="F:SNARE binding"/>
    <property type="evidence" value="ECO:0007669"/>
    <property type="project" value="TreeGrafter"/>
</dbReference>
<name>A0A0N1PG49_LEPSE</name>
<dbReference type="PANTHER" id="PTHR15157:SF5">
    <property type="entry name" value="UV RADIATION RESISTANCE-ASSOCIATED GENE PROTEIN"/>
    <property type="match status" value="1"/>
</dbReference>
<accession>A0A0N1PG49</accession>
<evidence type="ECO:0000313" key="3">
    <source>
        <dbReference type="Proteomes" id="UP000038009"/>
    </source>
</evidence>
<keyword evidence="3" id="KW-1185">Reference proteome</keyword>
<comment type="caution">
    <text evidence="2">The sequence shown here is derived from an EMBL/GenBank/DDBJ whole genome shotgun (WGS) entry which is preliminary data.</text>
</comment>
<dbReference type="GO" id="GO:0005768">
    <property type="term" value="C:endosome"/>
    <property type="evidence" value="ECO:0007669"/>
    <property type="project" value="TreeGrafter"/>
</dbReference>
<sequence length="767" mass="81712">MSSLVPFDFRCVGQLTGISLRCAPLHLCLPPGWPPTSADVAERHHKCVERAMASGLTAGGYSTPLLPGGVDPGAVHTFEQLRSGSTCTSSTATPLPPPGVEGTLMLAAQASSLNHSPVVTTPAAASASTATPSKPRVRYSAPRVISLHNPALCMEVFFKLQPIDGAVGGDDASDVARMKGKGKPADWTGGCAAITTASARALKAPAYTSEVARGSSHPNWSSIPTSALRPYSHHTHIELSVFYTGAFISAACALAAEPRAPDPPPAVAESAGACPSRAVHIEDEELASRDAVSRTPWDVCVHRFQIDVRHAFYMGATVEEADGTLRRLLRLEEQRVQGRRHLPRPLVYLRCLDGVFVPAVCFADWDAPVEDTLREWQSSHICTFSPAPVAADFRGFSPTPAPLNAVAGRNPLAPVAAAQAAAACKELPWSRAPSSIGWSYPAFASPRAGQQCVTMGDVKAAAYATLAWEQLAGAAEQRKAALADQLDAEATSHPTERSVAAQCAAVRVQLTAAREALTFSTLELESLRERVVQRQRCLLREEEALAAVRQYERRVTAPETAEAQQEQVRAEEVQRAHLRAQLARGRQQRVRELCLVYSVSLSSQYASHACANAADAKDHINNAALPILFGRAGAGTASHLVARTADAMHEEAVGLGHACHVLVVLSVLYNCTLPYPILLGSGQSLVLASPNVDAAQAFAAPYTQADARKYPLSCHKEAERPLMMAGALLLLRDCAVLAKAMGKPERRIAACADRLGALLDLLLYDVE</sequence>
<dbReference type="VEuPathDB" id="TriTrypDB:Lsey_0014_0310"/>
<dbReference type="Proteomes" id="UP000038009">
    <property type="component" value="Unassembled WGS sequence"/>
</dbReference>
<evidence type="ECO:0000256" key="1">
    <source>
        <dbReference type="ARBA" id="ARBA00023054"/>
    </source>
</evidence>
<dbReference type="GO" id="GO:0035493">
    <property type="term" value="P:SNARE complex assembly"/>
    <property type="evidence" value="ECO:0007669"/>
    <property type="project" value="TreeGrafter"/>
</dbReference>
<keyword evidence="1" id="KW-0175">Coiled coil</keyword>
<evidence type="ECO:0000313" key="2">
    <source>
        <dbReference type="EMBL" id="KPI89908.1"/>
    </source>
</evidence>
<dbReference type="AlphaFoldDB" id="A0A0N1PG49"/>
<organism evidence="2 3">
    <name type="scientific">Leptomonas seymouri</name>
    <dbReference type="NCBI Taxonomy" id="5684"/>
    <lineage>
        <taxon>Eukaryota</taxon>
        <taxon>Discoba</taxon>
        <taxon>Euglenozoa</taxon>
        <taxon>Kinetoplastea</taxon>
        <taxon>Metakinetoplastina</taxon>
        <taxon>Trypanosomatida</taxon>
        <taxon>Trypanosomatidae</taxon>
        <taxon>Leishmaniinae</taxon>
        <taxon>Leptomonas</taxon>
    </lineage>
</organism>
<dbReference type="GO" id="GO:0000323">
    <property type="term" value="C:lytic vacuole"/>
    <property type="evidence" value="ECO:0007669"/>
    <property type="project" value="TreeGrafter"/>
</dbReference>
<proteinExistence type="predicted"/>
<dbReference type="OrthoDB" id="264407at2759"/>
<protein>
    <submittedName>
        <fullName evidence="2">Uncharacterized protein</fullName>
    </submittedName>
</protein>
<reference evidence="2 3" key="1">
    <citation type="journal article" date="2015" name="PLoS Pathog.">
        <title>Leptomonas seymouri: Adaptations to the Dixenous Life Cycle Analyzed by Genome Sequencing, Transcriptome Profiling and Co-infection with Leishmania donovani.</title>
        <authorList>
            <person name="Kraeva N."/>
            <person name="Butenko A."/>
            <person name="Hlavacova J."/>
            <person name="Kostygov A."/>
            <person name="Myskova J."/>
            <person name="Grybchuk D."/>
            <person name="Lestinova T."/>
            <person name="Votypka J."/>
            <person name="Volf P."/>
            <person name="Opperdoes F."/>
            <person name="Flegontov P."/>
            <person name="Lukes J."/>
            <person name="Yurchenko V."/>
        </authorList>
    </citation>
    <scope>NUCLEOTIDE SEQUENCE [LARGE SCALE GENOMIC DNA]</scope>
    <source>
        <strain evidence="2 3">ATCC 30220</strain>
    </source>
</reference>